<keyword evidence="3" id="KW-1185">Reference proteome</keyword>
<proteinExistence type="predicted"/>
<organism evidence="2 3">
    <name type="scientific">Catellatospora coxensis</name>
    <dbReference type="NCBI Taxonomy" id="310354"/>
    <lineage>
        <taxon>Bacteria</taxon>
        <taxon>Bacillati</taxon>
        <taxon>Actinomycetota</taxon>
        <taxon>Actinomycetes</taxon>
        <taxon>Micromonosporales</taxon>
        <taxon>Micromonosporaceae</taxon>
        <taxon>Catellatospora</taxon>
    </lineage>
</organism>
<name>A0A8J3KKS7_9ACTN</name>
<feature type="transmembrane region" description="Helical" evidence="1">
    <location>
        <begin position="67"/>
        <end position="89"/>
    </location>
</feature>
<evidence type="ECO:0000313" key="2">
    <source>
        <dbReference type="EMBL" id="GIG04418.1"/>
    </source>
</evidence>
<dbReference type="AlphaFoldDB" id="A0A8J3KKS7"/>
<accession>A0A8J3KKS7</accession>
<dbReference type="EMBL" id="BONI01000007">
    <property type="protein sequence ID" value="GIG04418.1"/>
    <property type="molecule type" value="Genomic_DNA"/>
</dbReference>
<reference evidence="2 3" key="1">
    <citation type="submission" date="2021-01" db="EMBL/GenBank/DDBJ databases">
        <title>Whole genome shotgun sequence of Catellatospora coxensis NBRC 107359.</title>
        <authorList>
            <person name="Komaki H."/>
            <person name="Tamura T."/>
        </authorList>
    </citation>
    <scope>NUCLEOTIDE SEQUENCE [LARGE SCALE GENOMIC DNA]</scope>
    <source>
        <strain evidence="2 3">NBRC 107359</strain>
    </source>
</reference>
<keyword evidence="1" id="KW-1133">Transmembrane helix</keyword>
<keyword evidence="1" id="KW-0472">Membrane</keyword>
<dbReference type="Proteomes" id="UP000630887">
    <property type="component" value="Unassembled WGS sequence"/>
</dbReference>
<gene>
    <name evidence="2" type="ORF">Cco03nite_11180</name>
</gene>
<protein>
    <submittedName>
        <fullName evidence="2">Uncharacterized protein</fullName>
    </submittedName>
</protein>
<keyword evidence="1" id="KW-0812">Transmembrane</keyword>
<sequence>MKDWIAGLLAVLGTLLVLAGATVTVVKTLTPDPAGTPAGTDPLGGTATTNGNRFSRWLHRINAADRLIGWGVILLALGAVAAGAIEFNLGASAGTR</sequence>
<dbReference type="RefSeq" id="WP_203689166.1">
    <property type="nucleotide sequence ID" value="NZ_BAAALC010000097.1"/>
</dbReference>
<evidence type="ECO:0000256" key="1">
    <source>
        <dbReference type="SAM" id="Phobius"/>
    </source>
</evidence>
<comment type="caution">
    <text evidence="2">The sequence shown here is derived from an EMBL/GenBank/DDBJ whole genome shotgun (WGS) entry which is preliminary data.</text>
</comment>
<evidence type="ECO:0000313" key="3">
    <source>
        <dbReference type="Proteomes" id="UP000630887"/>
    </source>
</evidence>